<dbReference type="GO" id="GO:0005506">
    <property type="term" value="F:iron ion binding"/>
    <property type="evidence" value="ECO:0007669"/>
    <property type="project" value="InterPro"/>
</dbReference>
<feature type="binding site" description="axial binding residue" evidence="13">
    <location>
        <position position="446"/>
    </location>
    <ligand>
        <name>heme</name>
        <dbReference type="ChEBI" id="CHEBI:30413"/>
    </ligand>
    <ligandPart>
        <name>Fe</name>
        <dbReference type="ChEBI" id="CHEBI:18248"/>
    </ligandPart>
</feature>
<keyword evidence="5 13" id="KW-0349">Heme</keyword>
<evidence type="ECO:0000313" key="14">
    <source>
        <dbReference type="EMBL" id="OXU29136.1"/>
    </source>
</evidence>
<dbReference type="OrthoDB" id="2789670at2759"/>
<dbReference type="EMBL" id="NNAY01000334">
    <property type="protein sequence ID" value="OXU29136.1"/>
    <property type="molecule type" value="Genomic_DNA"/>
</dbReference>
<gene>
    <name evidence="14" type="ORF">TSAR_009919</name>
</gene>
<comment type="caution">
    <text evidence="14">The sequence shown here is derived from an EMBL/GenBank/DDBJ whole genome shotgun (WGS) entry which is preliminary data.</text>
</comment>
<dbReference type="InterPro" id="IPR050476">
    <property type="entry name" value="Insect_CytP450_Detox"/>
</dbReference>
<dbReference type="GO" id="GO:0004497">
    <property type="term" value="F:monooxygenase activity"/>
    <property type="evidence" value="ECO:0007669"/>
    <property type="project" value="UniProtKB-KW"/>
</dbReference>
<dbReference type="PRINTS" id="PR00463">
    <property type="entry name" value="EP450I"/>
</dbReference>
<keyword evidence="8" id="KW-0492">Microsome</keyword>
<keyword evidence="12" id="KW-0472">Membrane</keyword>
<evidence type="ECO:0008006" key="16">
    <source>
        <dbReference type="Google" id="ProtNLM"/>
    </source>
</evidence>
<keyword evidence="6 13" id="KW-0479">Metal-binding</keyword>
<dbReference type="SUPFAM" id="SSF48264">
    <property type="entry name" value="Cytochrome P450"/>
    <property type="match status" value="2"/>
</dbReference>
<dbReference type="Pfam" id="PF00067">
    <property type="entry name" value="p450"/>
    <property type="match status" value="2"/>
</dbReference>
<keyword evidence="10 13" id="KW-0408">Iron</keyword>
<evidence type="ECO:0000256" key="2">
    <source>
        <dbReference type="ARBA" id="ARBA00004174"/>
    </source>
</evidence>
<evidence type="ECO:0000256" key="7">
    <source>
        <dbReference type="ARBA" id="ARBA00022824"/>
    </source>
</evidence>
<protein>
    <recommendedName>
        <fullName evidence="16">Cytochrome P450</fullName>
    </recommendedName>
</protein>
<proteinExistence type="inferred from homology"/>
<sequence length="968" mass="111585">MDLWILTVLVTVCVWLYYHFKKTLNYFKDLDVPYVPGWPLVGNMANPILRRKHMSDAVLDMYNFHPEAKYVGVFDFIRPVVMLRDLDLIKSVTIKNFDNFPDHKSFIDASLDPLFGGNLFNMAGDQWREARNLLSPAFTSSKMKAMYELMVKCGENFVNHISERSAEENRMIATKDLFTKYTNDVIATCAFGISIDSLKDPNNEFYQLGKTATNPEILTRKFFIARSFPKIMRIFNIKFVSERTGNFFKNIISSTVRMRDEKGMSRPDMIQLMMDARGKESTKHLKLDITEMTAQAFIFFFGGFDTTSTQMCIIAHELAINPDIQKRLQNEIDDVMRESNGKPTYEAINGMPYLDAVFNESMRRHTQVAFIDRLCTKSFELPPAYPGGKPFVLEPGMNIWVPATAIHLDPKYYDNPRQFDPERYYKKKVSINDATNLGFGIGPRGCIGNRFAILEIKILFFFLLSKFSLKPNEKTSRPLVYSMKSFVNNLDYFKNRDIPYYPAWPLLGNMASPFFRRKHISDLVRDMYNYNPDAKYIGGFDFVRPVIMLRDLELIKSVTIKNFDSFPDHKSFIDDSLDPLFGGNLFNIAGDRWKEARNLLSPAFTSSKMKGMFELIAQCAENFVKYLEERPASENKMIATKDLFTRYTNDAIATCAFGITVDSMKDPKNQFYVLGREATNLEGLMTVKFFIARAFPQILKFLRITFVRDEIVKFFKDIVGKTVAMRDKQGISRPDMIQLMMDARGKESKHLKLDLMEMTAQAFIFFFGGFDTTSTQMCIIAHLLAIYPNVQRKLQEEIDEVMRKHQDKPTYEAINGMAYLDAVFNESMRRHTQVGFIDRLCTKKFELPPALPGGKGFTVPPGMNIWIPAIGIHMDPKYYDDPETFDPERYYEKKVSINDVTNLGFGIGPRACIGNRFAIMETKLMFFFLLSKFNLVANEKTAKPFVYSKHTFSIVAKGGYWLGIEKRN</sequence>
<evidence type="ECO:0000256" key="10">
    <source>
        <dbReference type="ARBA" id="ARBA00023004"/>
    </source>
</evidence>
<dbReference type="AlphaFoldDB" id="A0A232FEF9"/>
<dbReference type="Proteomes" id="UP000215335">
    <property type="component" value="Unassembled WGS sequence"/>
</dbReference>
<evidence type="ECO:0000256" key="6">
    <source>
        <dbReference type="ARBA" id="ARBA00022723"/>
    </source>
</evidence>
<dbReference type="Gene3D" id="1.10.630.10">
    <property type="entry name" value="Cytochrome P450"/>
    <property type="match status" value="2"/>
</dbReference>
<evidence type="ECO:0000256" key="4">
    <source>
        <dbReference type="ARBA" id="ARBA00010617"/>
    </source>
</evidence>
<dbReference type="PRINTS" id="PR00385">
    <property type="entry name" value="P450"/>
</dbReference>
<keyword evidence="15" id="KW-1185">Reference proteome</keyword>
<evidence type="ECO:0000256" key="8">
    <source>
        <dbReference type="ARBA" id="ARBA00022848"/>
    </source>
</evidence>
<evidence type="ECO:0000256" key="1">
    <source>
        <dbReference type="ARBA" id="ARBA00001971"/>
    </source>
</evidence>
<comment type="similarity">
    <text evidence="4">Belongs to the cytochrome P450 family.</text>
</comment>
<comment type="subcellular location">
    <subcellularLocation>
        <location evidence="3">Endoplasmic reticulum membrane</location>
        <topology evidence="3">Peripheral membrane protein</topology>
    </subcellularLocation>
    <subcellularLocation>
        <location evidence="2">Microsome membrane</location>
        <topology evidence="2">Peripheral membrane protein</topology>
    </subcellularLocation>
</comment>
<dbReference type="GO" id="GO:0016705">
    <property type="term" value="F:oxidoreductase activity, acting on paired donors, with incorporation or reduction of molecular oxygen"/>
    <property type="evidence" value="ECO:0007669"/>
    <property type="project" value="InterPro"/>
</dbReference>
<comment type="cofactor">
    <cofactor evidence="1 13">
        <name>heme</name>
        <dbReference type="ChEBI" id="CHEBI:30413"/>
    </cofactor>
</comment>
<evidence type="ECO:0000313" key="15">
    <source>
        <dbReference type="Proteomes" id="UP000215335"/>
    </source>
</evidence>
<dbReference type="InterPro" id="IPR002401">
    <property type="entry name" value="Cyt_P450_E_grp-I"/>
</dbReference>
<keyword evidence="11" id="KW-0503">Monooxygenase</keyword>
<name>A0A232FEF9_9HYME</name>
<evidence type="ECO:0000256" key="12">
    <source>
        <dbReference type="ARBA" id="ARBA00023136"/>
    </source>
</evidence>
<reference evidence="14 15" key="1">
    <citation type="journal article" date="2017" name="Curr. Biol.">
        <title>The Evolution of Venom by Co-option of Single-Copy Genes.</title>
        <authorList>
            <person name="Martinson E.O."/>
            <person name="Mrinalini"/>
            <person name="Kelkar Y.D."/>
            <person name="Chang C.H."/>
            <person name="Werren J.H."/>
        </authorList>
    </citation>
    <scope>NUCLEOTIDE SEQUENCE [LARGE SCALE GENOMIC DNA]</scope>
    <source>
        <strain evidence="14 15">Alberta</strain>
        <tissue evidence="14">Whole body</tissue>
    </source>
</reference>
<organism evidence="14 15">
    <name type="scientific">Trichomalopsis sarcophagae</name>
    <dbReference type="NCBI Taxonomy" id="543379"/>
    <lineage>
        <taxon>Eukaryota</taxon>
        <taxon>Metazoa</taxon>
        <taxon>Ecdysozoa</taxon>
        <taxon>Arthropoda</taxon>
        <taxon>Hexapoda</taxon>
        <taxon>Insecta</taxon>
        <taxon>Pterygota</taxon>
        <taxon>Neoptera</taxon>
        <taxon>Endopterygota</taxon>
        <taxon>Hymenoptera</taxon>
        <taxon>Apocrita</taxon>
        <taxon>Proctotrupomorpha</taxon>
        <taxon>Chalcidoidea</taxon>
        <taxon>Pteromalidae</taxon>
        <taxon>Pteromalinae</taxon>
        <taxon>Trichomalopsis</taxon>
    </lineage>
</organism>
<dbReference type="GO" id="GO:0005789">
    <property type="term" value="C:endoplasmic reticulum membrane"/>
    <property type="evidence" value="ECO:0007669"/>
    <property type="project" value="UniProtKB-SubCell"/>
</dbReference>
<evidence type="ECO:0000256" key="9">
    <source>
        <dbReference type="ARBA" id="ARBA00023002"/>
    </source>
</evidence>
<dbReference type="PANTHER" id="PTHR24292">
    <property type="entry name" value="CYTOCHROME P450"/>
    <property type="match status" value="1"/>
</dbReference>
<dbReference type="InterPro" id="IPR001128">
    <property type="entry name" value="Cyt_P450"/>
</dbReference>
<dbReference type="InterPro" id="IPR017972">
    <property type="entry name" value="Cyt_P450_CS"/>
</dbReference>
<dbReference type="CDD" id="cd11056">
    <property type="entry name" value="CYP6-like"/>
    <property type="match status" value="2"/>
</dbReference>
<evidence type="ECO:0000256" key="3">
    <source>
        <dbReference type="ARBA" id="ARBA00004406"/>
    </source>
</evidence>
<dbReference type="FunFam" id="1.10.630.10:FF:000042">
    <property type="entry name" value="Cytochrome P450"/>
    <property type="match status" value="2"/>
</dbReference>
<dbReference type="InterPro" id="IPR036396">
    <property type="entry name" value="Cyt_P450_sf"/>
</dbReference>
<accession>A0A232FEF9</accession>
<dbReference type="PANTHER" id="PTHR24292:SF54">
    <property type="entry name" value="CYP9F3-RELATED"/>
    <property type="match status" value="1"/>
</dbReference>
<keyword evidence="9" id="KW-0560">Oxidoreductase</keyword>
<evidence type="ECO:0000256" key="5">
    <source>
        <dbReference type="ARBA" id="ARBA00022617"/>
    </source>
</evidence>
<dbReference type="STRING" id="543379.A0A232FEF9"/>
<evidence type="ECO:0000256" key="11">
    <source>
        <dbReference type="ARBA" id="ARBA00023033"/>
    </source>
</evidence>
<evidence type="ECO:0000256" key="13">
    <source>
        <dbReference type="PIRSR" id="PIRSR602401-1"/>
    </source>
</evidence>
<keyword evidence="7" id="KW-0256">Endoplasmic reticulum</keyword>
<dbReference type="GO" id="GO:0020037">
    <property type="term" value="F:heme binding"/>
    <property type="evidence" value="ECO:0007669"/>
    <property type="project" value="InterPro"/>
</dbReference>
<dbReference type="PROSITE" id="PS00086">
    <property type="entry name" value="CYTOCHROME_P450"/>
    <property type="match status" value="2"/>
</dbReference>